<comment type="similarity">
    <text evidence="2 8 9">Belongs to the glutamyl-tRNA reductase family.</text>
</comment>
<accession>A0ABT3CRI2</accession>
<dbReference type="PANTHER" id="PTHR43013:SF1">
    <property type="entry name" value="GLUTAMYL-TRNA REDUCTASE"/>
    <property type="match status" value="1"/>
</dbReference>
<dbReference type="Pfam" id="PF01488">
    <property type="entry name" value="Shikimate_DH"/>
    <property type="match status" value="1"/>
</dbReference>
<dbReference type="SUPFAM" id="SSF69742">
    <property type="entry name" value="Glutamyl tRNA-reductase catalytic, N-terminal domain"/>
    <property type="match status" value="1"/>
</dbReference>
<reference evidence="13 14" key="1">
    <citation type="submission" date="2022-10" db="EMBL/GenBank/DDBJ databases">
        <title>Comparative genomics and taxonomic characterization of three novel marine species of genus Reichenbachiella exhibiting antioxidant and polysaccharide degradation activities.</title>
        <authorList>
            <person name="Muhammad N."/>
            <person name="Lee Y.-J."/>
            <person name="Ko J."/>
            <person name="Kim S.-G."/>
        </authorList>
    </citation>
    <scope>NUCLEOTIDE SEQUENCE [LARGE SCALE GENOMIC DNA]</scope>
    <source>
        <strain evidence="13 14">ABR2-5</strain>
    </source>
</reference>
<dbReference type="PIRSF" id="PIRSF000445">
    <property type="entry name" value="4pyrrol_synth_GluRdtase"/>
    <property type="match status" value="1"/>
</dbReference>
<keyword evidence="14" id="KW-1185">Reference proteome</keyword>
<dbReference type="EMBL" id="JAOYOD010000001">
    <property type="protein sequence ID" value="MCV9386316.1"/>
    <property type="molecule type" value="Genomic_DNA"/>
</dbReference>
<dbReference type="InterPro" id="IPR000343">
    <property type="entry name" value="4pyrrol_synth_GluRdtase"/>
</dbReference>
<dbReference type="InterPro" id="IPR006151">
    <property type="entry name" value="Shikm_DH/Glu-tRNA_Rdtase"/>
</dbReference>
<name>A0ABT3CRI2_9BACT</name>
<dbReference type="PANTHER" id="PTHR43013">
    <property type="entry name" value="GLUTAMYL-TRNA REDUCTASE"/>
    <property type="match status" value="1"/>
</dbReference>
<evidence type="ECO:0000256" key="7">
    <source>
        <dbReference type="ARBA" id="ARBA00047464"/>
    </source>
</evidence>
<comment type="catalytic activity">
    <reaction evidence="7 8 9">
        <text>(S)-4-amino-5-oxopentanoate + tRNA(Glu) + NADP(+) = L-glutamyl-tRNA(Glu) + NADPH + H(+)</text>
        <dbReference type="Rhea" id="RHEA:12344"/>
        <dbReference type="Rhea" id="RHEA-COMP:9663"/>
        <dbReference type="Rhea" id="RHEA-COMP:9680"/>
        <dbReference type="ChEBI" id="CHEBI:15378"/>
        <dbReference type="ChEBI" id="CHEBI:57501"/>
        <dbReference type="ChEBI" id="CHEBI:57783"/>
        <dbReference type="ChEBI" id="CHEBI:58349"/>
        <dbReference type="ChEBI" id="CHEBI:78442"/>
        <dbReference type="ChEBI" id="CHEBI:78520"/>
        <dbReference type="EC" id="1.2.1.70"/>
    </reaction>
</comment>
<dbReference type="SUPFAM" id="SSF51735">
    <property type="entry name" value="NAD(P)-binding Rossmann-fold domains"/>
    <property type="match status" value="1"/>
</dbReference>
<sequence length="418" mass="47241">MKKSFGVISLSHAIADIEIREKFSLSQQEFGDCYAQLSDVLGISEALILGTCNRVEIYYFDAQNKAEALVQFLCAFKGLSFDIHHSFFESKYGHDALTHLHEVAIGLQSMVLGDLEIFGQVKRAYQISCDVQSASTYMHRLLHRVFYCHKIINQSTRFKEGASSVSYTAVKLISDRNLMNPEGRVLVVGAGDMGKDVVKHLRNLGYLNVTICNRTNEKAHHLAQELGVHFIPYEQHKDYLNTCSLLMVAVNAKEALYTLTDFQYTAIRAVIDISSPRAVADEIQTLGIDLYNIDDMGQRIQRVMENRSAEIGRVRDIVSESVGEYLQWTKELEFNDHLVQFKSALEDIQKQVILANTKEWTVSQQQLASEATSQLINKIMKLPAIGLRNACQRGEATELSESLCELFDLERKSNIKSQ</sequence>
<feature type="domain" description="Quinate/shikimate 5-dehydrogenase/glutamyl-tRNA reductase" evidence="11">
    <location>
        <begin position="183"/>
        <end position="296"/>
    </location>
</feature>
<feature type="domain" description="Tetrapyrrole biosynthesis glutamyl-tRNA reductase dimerisation" evidence="10">
    <location>
        <begin position="314"/>
        <end position="409"/>
    </location>
</feature>
<comment type="domain">
    <text evidence="8">Possesses an unusual extended V-shaped dimeric structure with each monomer consisting of three distinct domains arranged along a curved 'spinal' alpha-helix. The N-terminal catalytic domain specifically recognizes the glutamate moiety of the substrate. The second domain is the NADPH-binding domain, and the third C-terminal domain is responsible for dimerization.</text>
</comment>
<dbReference type="Gene3D" id="3.40.50.720">
    <property type="entry name" value="NAD(P)-binding Rossmann-like Domain"/>
    <property type="match status" value="1"/>
</dbReference>
<comment type="pathway">
    <text evidence="1 8 9">Porphyrin-containing compound metabolism; protoporphyrin-IX biosynthesis; 5-aminolevulinate from L-glutamyl-tRNA(Glu): step 1/2.</text>
</comment>
<keyword evidence="4 8" id="KW-0521">NADP</keyword>
<comment type="function">
    <text evidence="8">Catalyzes the NADPH-dependent reduction of glutamyl-tRNA(Glu) to glutamate 1-semialdehyde (GSA).</text>
</comment>
<evidence type="ECO:0000259" key="11">
    <source>
        <dbReference type="Pfam" id="PF01488"/>
    </source>
</evidence>
<evidence type="ECO:0000313" key="13">
    <source>
        <dbReference type="EMBL" id="MCV9386316.1"/>
    </source>
</evidence>
<dbReference type="Proteomes" id="UP001300692">
    <property type="component" value="Unassembled WGS sequence"/>
</dbReference>
<evidence type="ECO:0000256" key="2">
    <source>
        <dbReference type="ARBA" id="ARBA00005916"/>
    </source>
</evidence>
<dbReference type="Gene3D" id="3.30.460.30">
    <property type="entry name" value="Glutamyl-tRNA reductase, N-terminal domain"/>
    <property type="match status" value="1"/>
</dbReference>
<comment type="caution">
    <text evidence="13">The sequence shown here is derived from an EMBL/GenBank/DDBJ whole genome shotgun (WGS) entry which is preliminary data.</text>
</comment>
<dbReference type="NCBIfam" id="TIGR01035">
    <property type="entry name" value="hemA"/>
    <property type="match status" value="1"/>
</dbReference>
<evidence type="ECO:0000256" key="3">
    <source>
        <dbReference type="ARBA" id="ARBA00012970"/>
    </source>
</evidence>
<dbReference type="Pfam" id="PF05201">
    <property type="entry name" value="GlutR_N"/>
    <property type="match status" value="1"/>
</dbReference>
<evidence type="ECO:0000313" key="14">
    <source>
        <dbReference type="Proteomes" id="UP001300692"/>
    </source>
</evidence>
<feature type="domain" description="Glutamyl-tRNA reductase N-terminal" evidence="12">
    <location>
        <begin position="8"/>
        <end position="156"/>
    </location>
</feature>
<dbReference type="Pfam" id="PF00745">
    <property type="entry name" value="GlutR_dimer"/>
    <property type="match status" value="1"/>
</dbReference>
<dbReference type="InterPro" id="IPR036343">
    <property type="entry name" value="GluRdtase_N_sf"/>
</dbReference>
<feature type="site" description="Important for activity" evidence="8">
    <location>
        <position position="99"/>
    </location>
</feature>
<evidence type="ECO:0000256" key="1">
    <source>
        <dbReference type="ARBA" id="ARBA00005059"/>
    </source>
</evidence>
<comment type="miscellaneous">
    <text evidence="8">During catalysis, the active site Cys acts as a nucleophile attacking the alpha-carbonyl group of tRNA-bound glutamate with the formation of a thioester intermediate between enzyme and glutamate, and the concomitant release of tRNA(Glu). The thioester intermediate is finally reduced by direct hydride transfer from NADPH, to form the product GSA.</text>
</comment>
<protein>
    <recommendedName>
        <fullName evidence="3 8">Glutamyl-tRNA reductase</fullName>
        <shortName evidence="8">GluTR</shortName>
        <ecNumber evidence="3 8">1.2.1.70</ecNumber>
    </recommendedName>
</protein>
<keyword evidence="6 8" id="KW-0627">Porphyrin biosynthesis</keyword>
<feature type="binding site" evidence="8">
    <location>
        <position position="120"/>
    </location>
    <ligand>
        <name>substrate</name>
    </ligand>
</feature>
<evidence type="ECO:0000256" key="5">
    <source>
        <dbReference type="ARBA" id="ARBA00023002"/>
    </source>
</evidence>
<dbReference type="InterPro" id="IPR015895">
    <property type="entry name" value="4pyrrol_synth_GluRdtase_N"/>
</dbReference>
<dbReference type="HAMAP" id="MF_00087">
    <property type="entry name" value="Glu_tRNA_reductase"/>
    <property type="match status" value="1"/>
</dbReference>
<dbReference type="SUPFAM" id="SSF69075">
    <property type="entry name" value="Glutamyl tRNA-reductase dimerization domain"/>
    <property type="match status" value="1"/>
</dbReference>
<evidence type="ECO:0000256" key="6">
    <source>
        <dbReference type="ARBA" id="ARBA00023244"/>
    </source>
</evidence>
<dbReference type="EC" id="1.2.1.70" evidence="3 8"/>
<evidence type="ECO:0000256" key="4">
    <source>
        <dbReference type="ARBA" id="ARBA00022857"/>
    </source>
</evidence>
<gene>
    <name evidence="8 13" type="primary">hemA</name>
    <name evidence="13" type="ORF">N7U62_06545</name>
</gene>
<evidence type="ECO:0000259" key="10">
    <source>
        <dbReference type="Pfam" id="PF00745"/>
    </source>
</evidence>
<feature type="binding site" evidence="8">
    <location>
        <begin position="189"/>
        <end position="194"/>
    </location>
    <ligand>
        <name>NADP(+)</name>
        <dbReference type="ChEBI" id="CHEBI:58349"/>
    </ligand>
</feature>
<comment type="subunit">
    <text evidence="8">Homodimer.</text>
</comment>
<dbReference type="InterPro" id="IPR036453">
    <property type="entry name" value="GluRdtase_dimer_dom_sf"/>
</dbReference>
<proteinExistence type="inferred from homology"/>
<dbReference type="InterPro" id="IPR036291">
    <property type="entry name" value="NAD(P)-bd_dom_sf"/>
</dbReference>
<feature type="binding site" evidence="8">
    <location>
        <position position="109"/>
    </location>
    <ligand>
        <name>substrate</name>
    </ligand>
</feature>
<feature type="binding site" evidence="8">
    <location>
        <begin position="114"/>
        <end position="116"/>
    </location>
    <ligand>
        <name>substrate</name>
    </ligand>
</feature>
<feature type="active site" description="Nucleophile" evidence="8">
    <location>
        <position position="52"/>
    </location>
</feature>
<evidence type="ECO:0000256" key="9">
    <source>
        <dbReference type="RuleBase" id="RU000584"/>
    </source>
</evidence>
<dbReference type="RefSeq" id="WP_264137099.1">
    <property type="nucleotide sequence ID" value="NZ_JAOYOD010000001.1"/>
</dbReference>
<dbReference type="GO" id="GO:0008883">
    <property type="term" value="F:glutamyl-tRNA reductase activity"/>
    <property type="evidence" value="ECO:0007669"/>
    <property type="project" value="UniProtKB-EC"/>
</dbReference>
<feature type="binding site" evidence="8">
    <location>
        <begin position="51"/>
        <end position="54"/>
    </location>
    <ligand>
        <name>substrate</name>
    </ligand>
</feature>
<evidence type="ECO:0000256" key="8">
    <source>
        <dbReference type="HAMAP-Rule" id="MF_00087"/>
    </source>
</evidence>
<organism evidence="13 14">
    <name type="scientific">Reichenbachiella ulvae</name>
    <dbReference type="NCBI Taxonomy" id="2980104"/>
    <lineage>
        <taxon>Bacteria</taxon>
        <taxon>Pseudomonadati</taxon>
        <taxon>Bacteroidota</taxon>
        <taxon>Cytophagia</taxon>
        <taxon>Cytophagales</taxon>
        <taxon>Reichenbachiellaceae</taxon>
        <taxon>Reichenbachiella</taxon>
    </lineage>
</organism>
<dbReference type="InterPro" id="IPR015896">
    <property type="entry name" value="4pyrrol_synth_GluRdtase_dimer"/>
</dbReference>
<keyword evidence="5 8" id="KW-0560">Oxidoreductase</keyword>
<evidence type="ECO:0000259" key="12">
    <source>
        <dbReference type="Pfam" id="PF05201"/>
    </source>
</evidence>